<evidence type="ECO:0000259" key="5">
    <source>
        <dbReference type="PROSITE" id="PS00028"/>
    </source>
</evidence>
<protein>
    <recommendedName>
        <fullName evidence="5">C2H2-type domain-containing protein</fullName>
    </recommendedName>
</protein>
<dbReference type="GO" id="GO:0031053">
    <property type="term" value="P:primary miRNA processing"/>
    <property type="evidence" value="ECO:0007669"/>
    <property type="project" value="TreeGrafter"/>
</dbReference>
<dbReference type="InterPro" id="IPR007042">
    <property type="entry name" value="SERRATE/Ars2_C"/>
</dbReference>
<organism evidence="6 7">
    <name type="scientific">Ceratopteris richardii</name>
    <name type="common">Triangle waterfern</name>
    <dbReference type="NCBI Taxonomy" id="49495"/>
    <lineage>
        <taxon>Eukaryota</taxon>
        <taxon>Viridiplantae</taxon>
        <taxon>Streptophyta</taxon>
        <taxon>Embryophyta</taxon>
        <taxon>Tracheophyta</taxon>
        <taxon>Polypodiopsida</taxon>
        <taxon>Polypodiidae</taxon>
        <taxon>Polypodiales</taxon>
        <taxon>Pteridineae</taxon>
        <taxon>Pteridaceae</taxon>
        <taxon>Parkerioideae</taxon>
        <taxon>Ceratopteris</taxon>
    </lineage>
</organism>
<feature type="compositionally biased region" description="Basic and acidic residues" evidence="4">
    <location>
        <begin position="138"/>
        <end position="154"/>
    </location>
</feature>
<feature type="compositionally biased region" description="Basic and acidic residues" evidence="4">
    <location>
        <begin position="121"/>
        <end position="130"/>
    </location>
</feature>
<feature type="compositionally biased region" description="Basic and acidic residues" evidence="4">
    <location>
        <begin position="738"/>
        <end position="751"/>
    </location>
</feature>
<feature type="compositionally biased region" description="Basic and acidic residues" evidence="4">
    <location>
        <begin position="105"/>
        <end position="114"/>
    </location>
</feature>
<sequence length="765" mass="86935">MAEVMDLPPEAPLIRDDKRRDRKERSVDDRGRRDRDPRDRRDDDDRASRREYFERRSDDERLGSASGRDRDRDYKRRRTPSLSPPPIYRDRRSPPRRSPSYKRSRRDDDYDGARRGSPRSGIDDRRDRRMGTGPGRGSYDDRNYGRHHGFRQDYGRGGYNDTAYASYENSRRDGLMTYKQFITELEDDVSPTEAERRYTEYKNEFISTQKKAFFEQNKQEDWLRDKYDPSRLEAVVQRRKESCKAAAKDFHLELESGTLDINPSFAGQNVRAMNEGSDEEADDRRRRNGRGYPKDQDFDAAPKVPAVSCDPGRIEKDIEQARLLARKLDAEKGIERNILVADNDKSDGDRSLSGGMNPLVIVRGPNHVKGYEGVELLDVVITYLWRVHFVDYYGHKEYKEQPKVLRHVRGDSKVSGDPAEWEKKVDTTWQVRIQGQDPLEIMLGRDKIDSVITQALEPLIRKIKDEKYGWKYGCGAKNCTKLFHGPEFVQKHLKLKHPELVQEITTKVHEELYFENYMSDPEAPGSTPVMATQRDRTRRPPRSSAFDEPSRMGGSGLPLPVPGRGGSREMDRGRPSRDGDKIDKQEKSQDDEQFEQRNTDRSPSEDYQQSGAPFDSAGPYEGGRGDTQMFDPFTGPNGIRGPPPFGADMGMPPVLMPVPGAGPLGPFVPAPPEVAMRLWREQGGGGPFHPGVYDGPFDGESGSRGSRKRSGPSGGGRIGGAGLIDTPPLPLPLPGMRPDARRPLRSYRDLDAPEDDVTVIDYRSL</sequence>
<dbReference type="InterPro" id="IPR013087">
    <property type="entry name" value="Znf_C2H2_type"/>
</dbReference>
<dbReference type="AlphaFoldDB" id="A0A8T2V6H6"/>
<dbReference type="InterPro" id="IPR039727">
    <property type="entry name" value="SE/Ars2"/>
</dbReference>
<evidence type="ECO:0000256" key="4">
    <source>
        <dbReference type="SAM" id="MobiDB-lite"/>
    </source>
</evidence>
<feature type="compositionally biased region" description="Gly residues" evidence="4">
    <location>
        <begin position="712"/>
        <end position="722"/>
    </location>
</feature>
<comment type="subcellular location">
    <subcellularLocation>
        <location evidence="1">Nucleus</location>
    </subcellularLocation>
</comment>
<accession>A0A8T2V6H6</accession>
<dbReference type="Proteomes" id="UP000825935">
    <property type="component" value="Chromosome 3"/>
</dbReference>
<dbReference type="InterPro" id="IPR021933">
    <property type="entry name" value="SERRATE/Ars2_N"/>
</dbReference>
<feature type="region of interest" description="Disordered" evidence="4">
    <location>
        <begin position="267"/>
        <end position="305"/>
    </location>
</feature>
<evidence type="ECO:0000256" key="3">
    <source>
        <dbReference type="ARBA" id="ARBA00023242"/>
    </source>
</evidence>
<feature type="region of interest" description="Disordered" evidence="4">
    <location>
        <begin position="1"/>
        <end position="159"/>
    </location>
</feature>
<gene>
    <name evidence="6" type="ORF">KP509_03G039000</name>
</gene>
<evidence type="ECO:0000313" key="6">
    <source>
        <dbReference type="EMBL" id="KAH7441453.1"/>
    </source>
</evidence>
<feature type="compositionally biased region" description="Basic and acidic residues" evidence="4">
    <location>
        <begin position="13"/>
        <end position="74"/>
    </location>
</feature>
<feature type="domain" description="C2H2-type" evidence="5">
    <location>
        <begin position="474"/>
        <end position="497"/>
    </location>
</feature>
<dbReference type="Pfam" id="PF12066">
    <property type="entry name" value="SERRATE_Ars2_N"/>
    <property type="match status" value="1"/>
</dbReference>
<dbReference type="Pfam" id="PF04959">
    <property type="entry name" value="ARS2"/>
    <property type="match status" value="1"/>
</dbReference>
<feature type="compositionally biased region" description="Basic and acidic residues" evidence="4">
    <location>
        <begin position="566"/>
        <end position="604"/>
    </location>
</feature>
<evidence type="ECO:0000313" key="7">
    <source>
        <dbReference type="Proteomes" id="UP000825935"/>
    </source>
</evidence>
<dbReference type="OrthoDB" id="342064at2759"/>
<evidence type="ECO:0000256" key="1">
    <source>
        <dbReference type="ARBA" id="ARBA00004123"/>
    </source>
</evidence>
<feature type="region of interest" description="Disordered" evidence="4">
    <location>
        <begin position="518"/>
        <end position="650"/>
    </location>
</feature>
<proteinExistence type="inferred from homology"/>
<dbReference type="GO" id="GO:0016604">
    <property type="term" value="C:nuclear body"/>
    <property type="evidence" value="ECO:0007669"/>
    <property type="project" value="TreeGrafter"/>
</dbReference>
<dbReference type="EMBL" id="CM035408">
    <property type="protein sequence ID" value="KAH7441453.1"/>
    <property type="molecule type" value="Genomic_DNA"/>
</dbReference>
<name>A0A8T2V6H6_CERRI</name>
<keyword evidence="7" id="KW-1185">Reference proteome</keyword>
<dbReference type="PROSITE" id="PS00028">
    <property type="entry name" value="ZINC_FINGER_C2H2_1"/>
    <property type="match status" value="1"/>
</dbReference>
<dbReference type="PANTHER" id="PTHR13165">
    <property type="entry name" value="ARSENITE-RESISTANCE PROTEIN 2"/>
    <property type="match status" value="1"/>
</dbReference>
<feature type="region of interest" description="Disordered" evidence="4">
    <location>
        <begin position="680"/>
        <end position="765"/>
    </location>
</feature>
<dbReference type="OMA" id="CIDMGDI"/>
<keyword evidence="3" id="KW-0539">Nucleus</keyword>
<reference evidence="6" key="1">
    <citation type="submission" date="2021-08" db="EMBL/GenBank/DDBJ databases">
        <title>WGS assembly of Ceratopteris richardii.</title>
        <authorList>
            <person name="Marchant D.B."/>
            <person name="Chen G."/>
            <person name="Jenkins J."/>
            <person name="Shu S."/>
            <person name="Leebens-Mack J."/>
            <person name="Grimwood J."/>
            <person name="Schmutz J."/>
            <person name="Soltis P."/>
            <person name="Soltis D."/>
            <person name="Chen Z.-H."/>
        </authorList>
    </citation>
    <scope>NUCLEOTIDE SEQUENCE</scope>
    <source>
        <strain evidence="6">Whitten #5841</strain>
        <tissue evidence="6">Leaf</tissue>
    </source>
</reference>
<dbReference type="PANTHER" id="PTHR13165:SF0">
    <property type="entry name" value="SERRATE RNA EFFECTOR MOLECULE HOMOLOG"/>
    <property type="match status" value="1"/>
</dbReference>
<evidence type="ECO:0000256" key="2">
    <source>
        <dbReference type="ARBA" id="ARBA00005407"/>
    </source>
</evidence>
<comment type="similarity">
    <text evidence="2">Belongs to the ARS2 family.</text>
</comment>
<comment type="caution">
    <text evidence="6">The sequence shown here is derived from an EMBL/GenBank/DDBJ whole genome shotgun (WGS) entry which is preliminary data.</text>
</comment>